<dbReference type="Proteomes" id="UP000461754">
    <property type="component" value="Unassembled WGS sequence"/>
</dbReference>
<organism evidence="2 3">
    <name type="scientific">Pseudoramibacter porci</name>
    <dbReference type="NCBI Taxonomy" id="2606631"/>
    <lineage>
        <taxon>Bacteria</taxon>
        <taxon>Bacillati</taxon>
        <taxon>Bacillota</taxon>
        <taxon>Clostridia</taxon>
        <taxon>Eubacteriales</taxon>
        <taxon>Eubacteriaceae</taxon>
        <taxon>Pseudoramibacter</taxon>
    </lineage>
</organism>
<evidence type="ECO:0000313" key="3">
    <source>
        <dbReference type="Proteomes" id="UP000461754"/>
    </source>
</evidence>
<dbReference type="EMBL" id="VUMO01000006">
    <property type="protein sequence ID" value="MSS19893.1"/>
    <property type="molecule type" value="Genomic_DNA"/>
</dbReference>
<comment type="caution">
    <text evidence="2">The sequence shown here is derived from an EMBL/GenBank/DDBJ whole genome shotgun (WGS) entry which is preliminary data.</text>
</comment>
<accession>A0A7X2NG93</accession>
<dbReference type="Pfam" id="PF06152">
    <property type="entry name" value="Phage_min_cap2"/>
    <property type="match status" value="1"/>
</dbReference>
<gene>
    <name evidence="2" type="ORF">FYJ52_05725</name>
</gene>
<feature type="domain" description="Bacterial toxin 50" evidence="1">
    <location>
        <begin position="345"/>
        <end position="436"/>
    </location>
</feature>
<name>A0A7X2NG93_9FIRM</name>
<dbReference type="InterPro" id="IPR009319">
    <property type="entry name" value="Phage_A118_VSP1"/>
</dbReference>
<dbReference type="AlphaFoldDB" id="A0A7X2NG93"/>
<dbReference type="GO" id="GO:0005198">
    <property type="term" value="F:structural molecule activity"/>
    <property type="evidence" value="ECO:0007669"/>
    <property type="project" value="InterPro"/>
</dbReference>
<dbReference type="Pfam" id="PF15542">
    <property type="entry name" value="Ntox50"/>
    <property type="match status" value="1"/>
</dbReference>
<keyword evidence="3" id="KW-1185">Reference proteome</keyword>
<proteinExistence type="predicted"/>
<reference evidence="2 3" key="1">
    <citation type="submission" date="2019-08" db="EMBL/GenBank/DDBJ databases">
        <title>In-depth cultivation of the pig gut microbiome towards novel bacterial diversity and tailored functional studies.</title>
        <authorList>
            <person name="Wylensek D."/>
            <person name="Hitch T.C.A."/>
            <person name="Clavel T."/>
        </authorList>
    </citation>
    <scope>NUCLEOTIDE SEQUENCE [LARGE SCALE GENOMIC DNA]</scope>
    <source>
        <strain evidence="2 3">RF-744-FAT-4</strain>
    </source>
</reference>
<sequence>MANAIKWSLKKERKSAVGRYIKSLIEGSRQVFFKENEPIQNLIKATTAQTHGTFQNITQSMGFAMKDPAGKMRYQSLRNFYTQTLDNAMMDIESGAFLYNTVLERTINTMTNSGLRYIDYASGVSSRIEVAIRRALMTGYGQVQRYMSDQIADELGTEYFEVSAHSGARPEHEEWQGGVYTKDELYSICGLDDALGLCGINCYHSYDPFFPGISKRRYTDEQLEALKAEDAKEIEFNGKKYNKYQALQEQRKMERQMRKYRQDIDLLKKGEADSYTIECRKIKYQVRYSQYKDFSESMGLPMQRERIYQDGLSLKSVANRIKVDKIDTKKLIQSAADSGIIKLEINERKQTRHIIESDNYIEGRSGLYGDINKAKELFNRYSMTGEAVISKSGVWQHKEKIKADEPIGVYISLDGKKSETNCATIVYSKTGSHIFPRRGEK</sequence>
<evidence type="ECO:0000313" key="2">
    <source>
        <dbReference type="EMBL" id="MSS19893.1"/>
    </source>
</evidence>
<dbReference type="InterPro" id="IPR029100">
    <property type="entry name" value="Ntox50"/>
</dbReference>
<evidence type="ECO:0000259" key="1">
    <source>
        <dbReference type="Pfam" id="PF15542"/>
    </source>
</evidence>
<protein>
    <recommendedName>
        <fullName evidence="1">Bacterial toxin 50 domain-containing protein</fullName>
    </recommendedName>
</protein>